<keyword evidence="2" id="KW-1185">Reference proteome</keyword>
<reference evidence="1 2" key="1">
    <citation type="journal article" date="2017" name="Genome Announc.">
        <title>Genome sequence of the saprophytic ascomycete Epicoccum nigrum ICMP 19927 strain isolated from New Zealand.</title>
        <authorList>
            <person name="Fokin M."/>
            <person name="Fleetwood D."/>
            <person name="Weir B.S."/>
            <person name="Villas-Boas S.G."/>
        </authorList>
    </citation>
    <scope>NUCLEOTIDE SEQUENCE [LARGE SCALE GENOMIC DNA]</scope>
    <source>
        <strain evidence="1 2">ICMP 19927</strain>
    </source>
</reference>
<gene>
    <name evidence="1" type="ORF">B5807_02517</name>
</gene>
<accession>A0A1Y2MAI3</accession>
<dbReference type="EMBL" id="KZ107839">
    <property type="protein sequence ID" value="OSS53136.1"/>
    <property type="molecule type" value="Genomic_DNA"/>
</dbReference>
<sequence>MRSNMPVRTWLEESCRRVFWKEPAMHRIRGREKGSPAQPCPVLCTIQAEKAMQATMQLPSQLSITGKYRRFANSRQTLEQLQRDHREDLCKLSIITGLEERYRQDQLQPDSLGKA</sequence>
<dbReference type="AlphaFoldDB" id="A0A1Y2MAI3"/>
<dbReference type="Proteomes" id="UP000193240">
    <property type="component" value="Unassembled WGS sequence"/>
</dbReference>
<proteinExistence type="predicted"/>
<evidence type="ECO:0000313" key="1">
    <source>
        <dbReference type="EMBL" id="OSS53136.1"/>
    </source>
</evidence>
<protein>
    <submittedName>
        <fullName evidence="1">Uncharacterized protein</fullName>
    </submittedName>
</protein>
<organism evidence="1 2">
    <name type="scientific">Epicoccum nigrum</name>
    <name type="common">Soil fungus</name>
    <name type="synonym">Epicoccum purpurascens</name>
    <dbReference type="NCBI Taxonomy" id="105696"/>
    <lineage>
        <taxon>Eukaryota</taxon>
        <taxon>Fungi</taxon>
        <taxon>Dikarya</taxon>
        <taxon>Ascomycota</taxon>
        <taxon>Pezizomycotina</taxon>
        <taxon>Dothideomycetes</taxon>
        <taxon>Pleosporomycetidae</taxon>
        <taxon>Pleosporales</taxon>
        <taxon>Pleosporineae</taxon>
        <taxon>Didymellaceae</taxon>
        <taxon>Epicoccum</taxon>
    </lineage>
</organism>
<evidence type="ECO:0000313" key="2">
    <source>
        <dbReference type="Proteomes" id="UP000193240"/>
    </source>
</evidence>
<name>A0A1Y2MAI3_EPING</name>
<dbReference type="InParanoid" id="A0A1Y2MAI3"/>